<reference evidence="4 5" key="1">
    <citation type="submission" date="2019-01" db="EMBL/GenBank/DDBJ databases">
        <title>Sphingomonas mucosissima sp. nov. and Sphingomonas desiccabilis sp. nov., from biological soil crusts in the Colorado Plateau, USA.</title>
        <authorList>
            <person name="Zhu D."/>
        </authorList>
    </citation>
    <scope>NUCLEOTIDE SEQUENCE [LARGE SCALE GENOMIC DNA]</scope>
    <source>
        <strain evidence="4 5">CP1D</strain>
    </source>
</reference>
<dbReference type="GO" id="GO:0004792">
    <property type="term" value="F:thiosulfate-cyanide sulfurtransferase activity"/>
    <property type="evidence" value="ECO:0007669"/>
    <property type="project" value="InterPro"/>
</dbReference>
<dbReference type="SMART" id="SM00450">
    <property type="entry name" value="RHOD"/>
    <property type="match status" value="2"/>
</dbReference>
<dbReference type="InterPro" id="IPR036873">
    <property type="entry name" value="Rhodanese-like_dom_sf"/>
</dbReference>
<accession>A0A4Q2ISI3</accession>
<dbReference type="InterPro" id="IPR001307">
    <property type="entry name" value="Thiosulphate_STrfase_CS"/>
</dbReference>
<dbReference type="FunFam" id="3.40.250.10:FF:000001">
    <property type="entry name" value="Sulfurtransferase"/>
    <property type="match status" value="1"/>
</dbReference>
<keyword evidence="1 4" id="KW-0808">Transferase</keyword>
<dbReference type="CDD" id="cd01448">
    <property type="entry name" value="TST_Repeat_1"/>
    <property type="match status" value="1"/>
</dbReference>
<dbReference type="Gene3D" id="3.40.250.10">
    <property type="entry name" value="Rhodanese-like domain"/>
    <property type="match status" value="2"/>
</dbReference>
<dbReference type="AlphaFoldDB" id="A0A4Q2ISI3"/>
<keyword evidence="2" id="KW-0677">Repeat</keyword>
<dbReference type="Pfam" id="PF00581">
    <property type="entry name" value="Rhodanese"/>
    <property type="match status" value="2"/>
</dbReference>
<dbReference type="RefSeq" id="WP_129341584.1">
    <property type="nucleotide sequence ID" value="NZ_JACIDD010000002.1"/>
</dbReference>
<feature type="domain" description="Rhodanese" evidence="3">
    <location>
        <begin position="158"/>
        <end position="270"/>
    </location>
</feature>
<dbReference type="PANTHER" id="PTHR11364:SF27">
    <property type="entry name" value="SULFURTRANSFERASE"/>
    <property type="match status" value="1"/>
</dbReference>
<evidence type="ECO:0000259" key="3">
    <source>
        <dbReference type="PROSITE" id="PS50206"/>
    </source>
</evidence>
<dbReference type="PROSITE" id="PS50206">
    <property type="entry name" value="RHODANESE_3"/>
    <property type="match status" value="2"/>
</dbReference>
<dbReference type="OrthoDB" id="9781034at2"/>
<keyword evidence="5" id="KW-1185">Reference proteome</keyword>
<organism evidence="4 5">
    <name type="scientific">Sphingomonas desiccabilis</name>
    <dbReference type="NCBI Taxonomy" id="429134"/>
    <lineage>
        <taxon>Bacteria</taxon>
        <taxon>Pseudomonadati</taxon>
        <taxon>Pseudomonadota</taxon>
        <taxon>Alphaproteobacteria</taxon>
        <taxon>Sphingomonadales</taxon>
        <taxon>Sphingomonadaceae</taxon>
        <taxon>Sphingomonas</taxon>
    </lineage>
</organism>
<dbReference type="CDD" id="cd01449">
    <property type="entry name" value="TST_Repeat_2"/>
    <property type="match status" value="1"/>
</dbReference>
<dbReference type="SUPFAM" id="SSF52821">
    <property type="entry name" value="Rhodanese/Cell cycle control phosphatase"/>
    <property type="match status" value="2"/>
</dbReference>
<dbReference type="EMBL" id="SDPT01000002">
    <property type="protein sequence ID" value="RXZ31331.1"/>
    <property type="molecule type" value="Genomic_DNA"/>
</dbReference>
<evidence type="ECO:0000313" key="5">
    <source>
        <dbReference type="Proteomes" id="UP000292347"/>
    </source>
</evidence>
<proteinExistence type="predicted"/>
<gene>
    <name evidence="4" type="ORF">EO081_08705</name>
</gene>
<sequence length="274" mass="28730">MDALVTTHELAAQLGSPGLHLLDATWFGTLGAEGRDAAAEFAAGHIPGAAFLDLGHLSQAAAEGATAGVARLLGALGIDDGATIVLYDDSPYRSAARAWWLLKRYGVAASLLDGGITKWRAEGRPLQTGHGAPHTVTRHLHFDPSRMRSKADVRANLDSGGEQLLDARSAARFSGAELDPRGLPTGHIPGSFNLPYGKLFAQDGTWKRGEALRAAFEDSGVDLDRPIVTTCGSGVTAAVLAFGLHLLGRDAALYDGSWTDWASDPTTPKATVTL</sequence>
<evidence type="ECO:0000313" key="4">
    <source>
        <dbReference type="EMBL" id="RXZ31331.1"/>
    </source>
</evidence>
<dbReference type="PANTHER" id="PTHR11364">
    <property type="entry name" value="THIOSULFATE SULFERTANSFERASE"/>
    <property type="match status" value="1"/>
</dbReference>
<dbReference type="PROSITE" id="PS00380">
    <property type="entry name" value="RHODANESE_1"/>
    <property type="match status" value="1"/>
</dbReference>
<dbReference type="Proteomes" id="UP000292347">
    <property type="component" value="Unassembled WGS sequence"/>
</dbReference>
<dbReference type="InterPro" id="IPR001763">
    <property type="entry name" value="Rhodanese-like_dom"/>
</dbReference>
<evidence type="ECO:0000256" key="2">
    <source>
        <dbReference type="ARBA" id="ARBA00022737"/>
    </source>
</evidence>
<protein>
    <submittedName>
        <fullName evidence="4">Sulfurtransferase</fullName>
    </submittedName>
</protein>
<comment type="caution">
    <text evidence="4">The sequence shown here is derived from an EMBL/GenBank/DDBJ whole genome shotgun (WGS) entry which is preliminary data.</text>
</comment>
<evidence type="ECO:0000256" key="1">
    <source>
        <dbReference type="ARBA" id="ARBA00022679"/>
    </source>
</evidence>
<dbReference type="InterPro" id="IPR045078">
    <property type="entry name" value="TST/MPST-like"/>
</dbReference>
<feature type="domain" description="Rhodanese" evidence="3">
    <location>
        <begin position="15"/>
        <end position="128"/>
    </location>
</feature>
<name>A0A4Q2ISI3_9SPHN</name>